<dbReference type="RefSeq" id="WP_114001879.1">
    <property type="nucleotide sequence ID" value="NZ_PSQG01000006.1"/>
</dbReference>
<gene>
    <name evidence="1" type="ORF">C4886_05355</name>
</gene>
<dbReference type="EMBL" id="PSQG01000006">
    <property type="protein sequence ID" value="RCH44877.1"/>
    <property type="molecule type" value="Genomic_DNA"/>
</dbReference>
<organism evidence="1 2">
    <name type="scientific">Blautia obeum</name>
    <dbReference type="NCBI Taxonomy" id="40520"/>
    <lineage>
        <taxon>Bacteria</taxon>
        <taxon>Bacillati</taxon>
        <taxon>Bacillota</taxon>
        <taxon>Clostridia</taxon>
        <taxon>Lachnospirales</taxon>
        <taxon>Lachnospiraceae</taxon>
        <taxon>Blautia</taxon>
    </lineage>
</organism>
<comment type="caution">
    <text evidence="1">The sequence shown here is derived from an EMBL/GenBank/DDBJ whole genome shotgun (WGS) entry which is preliminary data.</text>
</comment>
<dbReference type="AlphaFoldDB" id="A0A367G2F8"/>
<evidence type="ECO:0000313" key="1">
    <source>
        <dbReference type="EMBL" id="RCH44877.1"/>
    </source>
</evidence>
<sequence length="93" mass="10761">MEIIAAFVAGALLGAGSLITWALCAANTMYEEKLKKVKTNEDMLKLADREQLRKALKRMCWKTTMYLSPLLREAQEKRIDEWLGEEADPEWRE</sequence>
<name>A0A367G2F8_9FIRM</name>
<protein>
    <submittedName>
        <fullName evidence="1">Uncharacterized protein</fullName>
    </submittedName>
</protein>
<reference evidence="1 2" key="1">
    <citation type="submission" date="2018-02" db="EMBL/GenBank/DDBJ databases">
        <title>Complete genome sequencing of Faecalibacterium prausnitzii strains isolated from the human gut.</title>
        <authorList>
            <person name="Fitzgerald B.C."/>
            <person name="Shkoporov A.N."/>
            <person name="Ross P.R."/>
            <person name="Hill C."/>
        </authorList>
    </citation>
    <scope>NUCLEOTIDE SEQUENCE [LARGE SCALE GENOMIC DNA]</scope>
    <source>
        <strain evidence="1 2">APC942/31-1</strain>
    </source>
</reference>
<dbReference type="Proteomes" id="UP000253208">
    <property type="component" value="Unassembled WGS sequence"/>
</dbReference>
<evidence type="ECO:0000313" key="2">
    <source>
        <dbReference type="Proteomes" id="UP000253208"/>
    </source>
</evidence>
<accession>A0A367G2F8</accession>
<proteinExistence type="predicted"/>